<gene>
    <name evidence="1" type="ORF">HMPREF9003_0482</name>
</gene>
<dbReference type="EMBL" id="AEHJ01000007">
    <property type="protein sequence ID" value="EFO78290.1"/>
    <property type="molecule type" value="Genomic_DNA"/>
</dbReference>
<protein>
    <submittedName>
        <fullName evidence="1">Uncharacterized protein</fullName>
    </submittedName>
</protein>
<name>A0AB72Z279_9BIFI</name>
<sequence>MMSQSDAGGNGIRLSLCRHGFPKFRYVLDNEYETGWQNVENCVSS</sequence>
<reference evidence="1 2" key="1">
    <citation type="submission" date="2010-10" db="EMBL/GenBank/DDBJ databases">
        <authorList>
            <person name="Durkin A.S."/>
            <person name="Madupu R."/>
            <person name="Torralba M."/>
            <person name="Gillis M."/>
            <person name="Methe B."/>
            <person name="Sutton G."/>
            <person name="Nelson K.E."/>
        </authorList>
    </citation>
    <scope>NUCLEOTIDE SEQUENCE [LARGE SCALE GENOMIC DNA]</scope>
    <source>
        <strain evidence="1 2">JCVIHMP022</strain>
    </source>
</reference>
<organism evidence="1 2">
    <name type="scientific">Bifidobacterium dentium JCVIHMP022</name>
    <dbReference type="NCBI Taxonomy" id="553191"/>
    <lineage>
        <taxon>Bacteria</taxon>
        <taxon>Bacillati</taxon>
        <taxon>Actinomycetota</taxon>
        <taxon>Actinomycetes</taxon>
        <taxon>Bifidobacteriales</taxon>
        <taxon>Bifidobacteriaceae</taxon>
        <taxon>Bifidobacterium</taxon>
    </lineage>
</organism>
<accession>A0AB72Z279</accession>
<dbReference type="AlphaFoldDB" id="A0AB72Z279"/>
<evidence type="ECO:0000313" key="1">
    <source>
        <dbReference type="EMBL" id="EFO78290.1"/>
    </source>
</evidence>
<comment type="caution">
    <text evidence="1">The sequence shown here is derived from an EMBL/GenBank/DDBJ whole genome shotgun (WGS) entry which is preliminary data.</text>
</comment>
<evidence type="ECO:0000313" key="2">
    <source>
        <dbReference type="Proteomes" id="UP000003457"/>
    </source>
</evidence>
<dbReference type="Proteomes" id="UP000003457">
    <property type="component" value="Unassembled WGS sequence"/>
</dbReference>
<proteinExistence type="predicted"/>